<dbReference type="Proteomes" id="UP001143362">
    <property type="component" value="Unassembled WGS sequence"/>
</dbReference>
<dbReference type="InterPro" id="IPR013094">
    <property type="entry name" value="AB_hydrolase_3"/>
</dbReference>
<comment type="similarity">
    <text evidence="1">Belongs to the 'GDXG' lipolytic enzyme family.</text>
</comment>
<dbReference type="Gene3D" id="3.40.50.1820">
    <property type="entry name" value="alpha/beta hydrolase"/>
    <property type="match status" value="1"/>
</dbReference>
<name>A0ABT3TIP9_9GAMM</name>
<dbReference type="InterPro" id="IPR029058">
    <property type="entry name" value="AB_hydrolase_fold"/>
</dbReference>
<dbReference type="GO" id="GO:0016787">
    <property type="term" value="F:hydrolase activity"/>
    <property type="evidence" value="ECO:0007669"/>
    <property type="project" value="UniProtKB-KW"/>
</dbReference>
<proteinExistence type="inferred from homology"/>
<feature type="domain" description="Alpha/beta hydrolase fold-3" evidence="4">
    <location>
        <begin position="57"/>
        <end position="266"/>
    </location>
</feature>
<dbReference type="InterPro" id="IPR002168">
    <property type="entry name" value="Lipase_GDXG_HIS_AS"/>
</dbReference>
<dbReference type="PANTHER" id="PTHR48081:SF8">
    <property type="entry name" value="ALPHA_BETA HYDROLASE FOLD-3 DOMAIN-CONTAINING PROTEIN-RELATED"/>
    <property type="match status" value="1"/>
</dbReference>
<evidence type="ECO:0000259" key="4">
    <source>
        <dbReference type="Pfam" id="PF07859"/>
    </source>
</evidence>
<comment type="caution">
    <text evidence="5">The sequence shown here is derived from an EMBL/GenBank/DDBJ whole genome shotgun (WGS) entry which is preliminary data.</text>
</comment>
<evidence type="ECO:0000313" key="6">
    <source>
        <dbReference type="Proteomes" id="UP001143362"/>
    </source>
</evidence>
<keyword evidence="2 5" id="KW-0378">Hydrolase</keyword>
<gene>
    <name evidence="5" type="ORF">EYC98_15125</name>
</gene>
<protein>
    <submittedName>
        <fullName evidence="5">Alpha/beta hydrolase</fullName>
    </submittedName>
</protein>
<feature type="active site" evidence="3">
    <location>
        <position position="135"/>
    </location>
</feature>
<reference evidence="5" key="1">
    <citation type="submission" date="2019-02" db="EMBL/GenBank/DDBJ databases">
        <authorList>
            <person name="Li S.-H."/>
        </authorList>
    </citation>
    <scope>NUCLEOTIDE SEQUENCE</scope>
    <source>
        <strain evidence="5">IMCC14734</strain>
    </source>
</reference>
<dbReference type="PROSITE" id="PS01174">
    <property type="entry name" value="LIPASE_GDXG_SER"/>
    <property type="match status" value="1"/>
</dbReference>
<dbReference type="PROSITE" id="PS01173">
    <property type="entry name" value="LIPASE_GDXG_HIS"/>
    <property type="match status" value="1"/>
</dbReference>
<evidence type="ECO:0000256" key="2">
    <source>
        <dbReference type="ARBA" id="ARBA00022801"/>
    </source>
</evidence>
<dbReference type="RefSeq" id="WP_279246217.1">
    <property type="nucleotide sequence ID" value="NZ_SHNN01000003.1"/>
</dbReference>
<evidence type="ECO:0000313" key="5">
    <source>
        <dbReference type="EMBL" id="MCX2982192.1"/>
    </source>
</evidence>
<dbReference type="PANTHER" id="PTHR48081">
    <property type="entry name" value="AB HYDROLASE SUPERFAMILY PROTEIN C4A8.06C"/>
    <property type="match status" value="1"/>
</dbReference>
<dbReference type="Pfam" id="PF07859">
    <property type="entry name" value="Abhydrolase_3"/>
    <property type="match status" value="1"/>
</dbReference>
<evidence type="ECO:0000256" key="1">
    <source>
        <dbReference type="ARBA" id="ARBA00010515"/>
    </source>
</evidence>
<dbReference type="EMBL" id="SHNN01000003">
    <property type="protein sequence ID" value="MCX2982192.1"/>
    <property type="molecule type" value="Genomic_DNA"/>
</dbReference>
<dbReference type="InterPro" id="IPR050300">
    <property type="entry name" value="GDXG_lipolytic_enzyme"/>
</dbReference>
<dbReference type="InterPro" id="IPR033140">
    <property type="entry name" value="Lipase_GDXG_put_SER_AS"/>
</dbReference>
<dbReference type="SUPFAM" id="SSF53474">
    <property type="entry name" value="alpha/beta-Hydrolases"/>
    <property type="match status" value="1"/>
</dbReference>
<keyword evidence="6" id="KW-1185">Reference proteome</keyword>
<accession>A0ABT3TIP9</accession>
<organism evidence="5 6">
    <name type="scientific">Candidatus Litorirhabdus singularis</name>
    <dbReference type="NCBI Taxonomy" id="2518993"/>
    <lineage>
        <taxon>Bacteria</taxon>
        <taxon>Pseudomonadati</taxon>
        <taxon>Pseudomonadota</taxon>
        <taxon>Gammaproteobacteria</taxon>
        <taxon>Cellvibrionales</taxon>
        <taxon>Halieaceae</taxon>
        <taxon>Candidatus Litorirhabdus</taxon>
    </lineage>
</organism>
<sequence>MLNKIKIWLLRHLYRYQNHAAWKGHYQSDQAQRLQMSGNNFDLMLFASDDGAERPLIVFFHGGGWVIGDTQSHAPFCQQLSVASGCSVVSVDYRLAPEFRFPAAQEDCLAATLWCGAHSTKLGPNNGSLVLAGDSAGGNLAACTALALPRDPGPTVLGQVLIYPAVDHYTAGYSSYQKYATGHVLTFKLMQWFWDSYLGGLDSADPTAERAMPQRSDDLAVSPPTFLCTAEFDPLRDEGKIFAQKLAAAGVAVASHHFDNSAHGFACSEGPTVHFTEFMNSLTQWLSTLQANPTERELHARSN</sequence>
<evidence type="ECO:0000256" key="3">
    <source>
        <dbReference type="PROSITE-ProRule" id="PRU10038"/>
    </source>
</evidence>